<evidence type="ECO:0000313" key="2">
    <source>
        <dbReference type="Proteomes" id="UP000034652"/>
    </source>
</evidence>
<dbReference type="InterPro" id="IPR055811">
    <property type="entry name" value="DUF7387"/>
</dbReference>
<dbReference type="PANTHER" id="PTHR34504">
    <property type="entry name" value="ANTITOXIN HICB"/>
    <property type="match status" value="1"/>
</dbReference>
<sequence>MTYKSTIIINKEGKWFVAHSLELGVASQGKTIEEAQNNLREAIELYLEDQPELKRQLSQKDSAPMVTSLEFKHV</sequence>
<accession>A0A0G1IX08</accession>
<protein>
    <recommendedName>
        <fullName evidence="3">HicB-like antitoxin of toxin-antitoxin system domain-containing protein</fullName>
    </recommendedName>
</protein>
<dbReference type="Gene3D" id="3.30.160.250">
    <property type="match status" value="1"/>
</dbReference>
<dbReference type="EMBL" id="LCIV01000006">
    <property type="protein sequence ID" value="KKT63528.1"/>
    <property type="molecule type" value="Genomic_DNA"/>
</dbReference>
<dbReference type="PANTHER" id="PTHR34504:SF2">
    <property type="entry name" value="UPF0150 PROTEIN SSL0259"/>
    <property type="match status" value="1"/>
</dbReference>
<dbReference type="AlphaFoldDB" id="A0A0G1IX08"/>
<comment type="caution">
    <text evidence="1">The sequence shown here is derived from an EMBL/GenBank/DDBJ whole genome shotgun (WGS) entry which is preliminary data.</text>
</comment>
<dbReference type="SUPFAM" id="SSF143100">
    <property type="entry name" value="TTHA1013/TTHA0281-like"/>
    <property type="match status" value="1"/>
</dbReference>
<name>A0A0G1IX08_9BACT</name>
<dbReference type="Pfam" id="PF24113">
    <property type="entry name" value="DUF7387"/>
    <property type="match status" value="1"/>
</dbReference>
<organism evidence="1 2">
    <name type="scientific">Candidatus Giovannonibacteria bacterium GW2011_GWA1_44_29</name>
    <dbReference type="NCBI Taxonomy" id="1618646"/>
    <lineage>
        <taxon>Bacteria</taxon>
        <taxon>Candidatus Giovannoniibacteriota</taxon>
    </lineage>
</organism>
<evidence type="ECO:0008006" key="3">
    <source>
        <dbReference type="Google" id="ProtNLM"/>
    </source>
</evidence>
<dbReference type="STRING" id="1618646.UW57_C0006G0030"/>
<evidence type="ECO:0000313" key="1">
    <source>
        <dbReference type="EMBL" id="KKT63528.1"/>
    </source>
</evidence>
<dbReference type="Proteomes" id="UP000034652">
    <property type="component" value="Unassembled WGS sequence"/>
</dbReference>
<gene>
    <name evidence="1" type="ORF">UW57_C0006G0030</name>
</gene>
<reference evidence="1 2" key="1">
    <citation type="journal article" date="2015" name="Nature">
        <title>rRNA introns, odd ribosomes, and small enigmatic genomes across a large radiation of phyla.</title>
        <authorList>
            <person name="Brown C.T."/>
            <person name="Hug L.A."/>
            <person name="Thomas B.C."/>
            <person name="Sharon I."/>
            <person name="Castelle C.J."/>
            <person name="Singh A."/>
            <person name="Wilkins M.J."/>
            <person name="Williams K.H."/>
            <person name="Banfield J.F."/>
        </authorList>
    </citation>
    <scope>NUCLEOTIDE SEQUENCE [LARGE SCALE GENOMIC DNA]</scope>
</reference>
<proteinExistence type="predicted"/>
<dbReference type="InterPro" id="IPR051404">
    <property type="entry name" value="TA_system_antitoxin"/>
</dbReference>
<dbReference type="InterPro" id="IPR035069">
    <property type="entry name" value="TTHA1013/TTHA0281-like"/>
</dbReference>